<gene>
    <name evidence="9" type="ORF">Tco_0990969</name>
</gene>
<evidence type="ECO:0000256" key="2">
    <source>
        <dbReference type="ARBA" id="ARBA00022695"/>
    </source>
</evidence>
<reference evidence="9" key="2">
    <citation type="submission" date="2022-01" db="EMBL/GenBank/DDBJ databases">
        <authorList>
            <person name="Yamashiro T."/>
            <person name="Shiraishi A."/>
            <person name="Satake H."/>
            <person name="Nakayama K."/>
        </authorList>
    </citation>
    <scope>NUCLEOTIDE SEQUENCE</scope>
</reference>
<accession>A0ABQ5EY61</accession>
<dbReference type="Proteomes" id="UP001151760">
    <property type="component" value="Unassembled WGS sequence"/>
</dbReference>
<dbReference type="EMBL" id="BQNB010016798">
    <property type="protein sequence ID" value="GJT55915.1"/>
    <property type="molecule type" value="Genomic_DNA"/>
</dbReference>
<dbReference type="InterPro" id="IPR013103">
    <property type="entry name" value="RVT_2"/>
</dbReference>
<feature type="domain" description="Reverse transcriptase Ty1/copia-type" evidence="7">
    <location>
        <begin position="115"/>
        <end position="207"/>
    </location>
</feature>
<dbReference type="InterPro" id="IPR036397">
    <property type="entry name" value="RNaseH_sf"/>
</dbReference>
<name>A0ABQ5EY61_9ASTR</name>
<organism evidence="9 10">
    <name type="scientific">Tanacetum coccineum</name>
    <dbReference type="NCBI Taxonomy" id="301880"/>
    <lineage>
        <taxon>Eukaryota</taxon>
        <taxon>Viridiplantae</taxon>
        <taxon>Streptophyta</taxon>
        <taxon>Embryophyta</taxon>
        <taxon>Tracheophyta</taxon>
        <taxon>Spermatophyta</taxon>
        <taxon>Magnoliopsida</taxon>
        <taxon>eudicotyledons</taxon>
        <taxon>Gunneridae</taxon>
        <taxon>Pentapetalae</taxon>
        <taxon>asterids</taxon>
        <taxon>campanulids</taxon>
        <taxon>Asterales</taxon>
        <taxon>Asteraceae</taxon>
        <taxon>Asteroideae</taxon>
        <taxon>Anthemideae</taxon>
        <taxon>Anthemidinae</taxon>
        <taxon>Tanacetum</taxon>
    </lineage>
</organism>
<keyword evidence="2" id="KW-0548">Nucleotidyltransferase</keyword>
<dbReference type="Pfam" id="PF17917">
    <property type="entry name" value="RT_RNaseH"/>
    <property type="match status" value="1"/>
</dbReference>
<keyword evidence="4" id="KW-0255">Endonuclease</keyword>
<sequence length="773" mass="88341">MHIHHSYCFESLKFHHPKVVIHCESEPKTIIPLRPNDNEKGPPGRDGKVYQPDDGAITYHTGHDGEHSATPIVGPIRSQRPSKLPAKLNEFVLDIKVKHGSNRYSERSSYEESLKDVFRIKYKSNGEIERYKARLVAKGFSQKEGIAYEETFSLVVKMSTVRCLINIAVQKNWKVDQMNVNNAFLCGDLNEEVYMMPLLGFLKNGETKSKNDQSLFIKNKANVSLYLLVYVDDLVIIGSDVNEIESFKSFLNEKFKIKDLGELKYFLVIESKRQATLSNSSVEDEYRFMASTTCEILWIVKVLGDFGLNDLVLVNLEKVASGLIKTVNVDSEPEVVDIFTKARRTEQHSVFHADTHFRTYNNNISNLVGARYGGGEMQTDPTPTSRIDLEVKRLLPWDLRPLYLCIRVLLKEREQKQGKSKVITSLIHIESCKSPTAVLFDDDTGRISIRHCETKEYHSECSGKISRIMRRTLVTTCELNGVQQVLLGLDRRRISFVLKGELVQDELIQDELVQGELLQGELIQGELVQGELLQGELIQGELVQGCDNVSDSKGIHVDPAKIESIKDWASPKTPTKIRQFLEKAKAAFQLLKQKMCSAPILALPEGSENFVVYCDASHKELGAVLIQREKVIAYASRQLKVHEKKYTTYNLELGAVVFALKMWRHYLYRTKCVVFTDHKSLQHILNQKELNMRQRRWLELLSDYDCEIHYHPRKSNVVADALSRKERPMPLRVRALVMMIGLNLPVGIINAQIKAKKEENYRTEDLCCMIKIN</sequence>
<protein>
    <submittedName>
        <fullName evidence="9">Reverse transcriptase domain-containing protein</fullName>
    </submittedName>
</protein>
<feature type="domain" description="Reverse transcriptase Ty1/copia-type" evidence="7">
    <location>
        <begin position="209"/>
        <end position="276"/>
    </location>
</feature>
<dbReference type="GO" id="GO:0003964">
    <property type="term" value="F:RNA-directed DNA polymerase activity"/>
    <property type="evidence" value="ECO:0007669"/>
    <property type="project" value="UniProtKB-KW"/>
</dbReference>
<evidence type="ECO:0000256" key="6">
    <source>
        <dbReference type="ARBA" id="ARBA00022918"/>
    </source>
</evidence>
<feature type="domain" description="Reverse transcriptase RNase H-like" evidence="8">
    <location>
        <begin position="607"/>
        <end position="704"/>
    </location>
</feature>
<dbReference type="CDD" id="cd09274">
    <property type="entry name" value="RNase_HI_RT_Ty3"/>
    <property type="match status" value="1"/>
</dbReference>
<evidence type="ECO:0000256" key="5">
    <source>
        <dbReference type="ARBA" id="ARBA00022801"/>
    </source>
</evidence>
<evidence type="ECO:0000256" key="1">
    <source>
        <dbReference type="ARBA" id="ARBA00022679"/>
    </source>
</evidence>
<dbReference type="InterPro" id="IPR043502">
    <property type="entry name" value="DNA/RNA_pol_sf"/>
</dbReference>
<dbReference type="SUPFAM" id="SSF56672">
    <property type="entry name" value="DNA/RNA polymerases"/>
    <property type="match status" value="2"/>
</dbReference>
<dbReference type="InterPro" id="IPR041373">
    <property type="entry name" value="RT_RNaseH"/>
</dbReference>
<proteinExistence type="predicted"/>
<dbReference type="Pfam" id="PF07727">
    <property type="entry name" value="RVT_2"/>
    <property type="match status" value="2"/>
</dbReference>
<keyword evidence="10" id="KW-1185">Reference proteome</keyword>
<evidence type="ECO:0000259" key="8">
    <source>
        <dbReference type="Pfam" id="PF17917"/>
    </source>
</evidence>
<keyword evidence="6 9" id="KW-0695">RNA-directed DNA polymerase</keyword>
<evidence type="ECO:0000256" key="3">
    <source>
        <dbReference type="ARBA" id="ARBA00022722"/>
    </source>
</evidence>
<evidence type="ECO:0000256" key="4">
    <source>
        <dbReference type="ARBA" id="ARBA00022759"/>
    </source>
</evidence>
<keyword evidence="1" id="KW-0808">Transferase</keyword>
<evidence type="ECO:0000313" key="9">
    <source>
        <dbReference type="EMBL" id="GJT55915.1"/>
    </source>
</evidence>
<dbReference type="PANTHER" id="PTHR34072:SF52">
    <property type="entry name" value="RIBONUCLEASE H"/>
    <property type="match status" value="1"/>
</dbReference>
<evidence type="ECO:0000313" key="10">
    <source>
        <dbReference type="Proteomes" id="UP001151760"/>
    </source>
</evidence>
<reference evidence="9" key="1">
    <citation type="journal article" date="2022" name="Int. J. Mol. Sci.">
        <title>Draft Genome of Tanacetum Coccineum: Genomic Comparison of Closely Related Tanacetum-Family Plants.</title>
        <authorList>
            <person name="Yamashiro T."/>
            <person name="Shiraishi A."/>
            <person name="Nakayama K."/>
            <person name="Satake H."/>
        </authorList>
    </citation>
    <scope>NUCLEOTIDE SEQUENCE</scope>
</reference>
<comment type="caution">
    <text evidence="9">The sequence shown here is derived from an EMBL/GenBank/DDBJ whole genome shotgun (WGS) entry which is preliminary data.</text>
</comment>
<keyword evidence="5" id="KW-0378">Hydrolase</keyword>
<evidence type="ECO:0000259" key="7">
    <source>
        <dbReference type="Pfam" id="PF07727"/>
    </source>
</evidence>
<dbReference type="Gene3D" id="3.30.420.10">
    <property type="entry name" value="Ribonuclease H-like superfamily/Ribonuclease H"/>
    <property type="match status" value="1"/>
</dbReference>
<dbReference type="PANTHER" id="PTHR34072">
    <property type="entry name" value="ENZYMATIC POLYPROTEIN-RELATED"/>
    <property type="match status" value="1"/>
</dbReference>
<keyword evidence="3" id="KW-0540">Nuclease</keyword>